<organism evidence="3 4">
    <name type="scientific">Symbiodinium natans</name>
    <dbReference type="NCBI Taxonomy" id="878477"/>
    <lineage>
        <taxon>Eukaryota</taxon>
        <taxon>Sar</taxon>
        <taxon>Alveolata</taxon>
        <taxon>Dinophyceae</taxon>
        <taxon>Suessiales</taxon>
        <taxon>Symbiodiniaceae</taxon>
        <taxon>Symbiodinium</taxon>
    </lineage>
</organism>
<evidence type="ECO:0000313" key="4">
    <source>
        <dbReference type="Proteomes" id="UP000604046"/>
    </source>
</evidence>
<evidence type="ECO:0000313" key="3">
    <source>
        <dbReference type="EMBL" id="CAE7198744.1"/>
    </source>
</evidence>
<dbReference type="OrthoDB" id="433299at2759"/>
<feature type="transmembrane region" description="Helical" evidence="2">
    <location>
        <begin position="526"/>
        <end position="545"/>
    </location>
</feature>
<feature type="region of interest" description="Disordered" evidence="1">
    <location>
        <begin position="102"/>
        <end position="129"/>
    </location>
</feature>
<keyword evidence="4" id="KW-1185">Reference proteome</keyword>
<feature type="transmembrane region" description="Helical" evidence="2">
    <location>
        <begin position="429"/>
        <end position="450"/>
    </location>
</feature>
<feature type="transmembrane region" description="Helical" evidence="2">
    <location>
        <begin position="726"/>
        <end position="752"/>
    </location>
</feature>
<accession>A0A812J447</accession>
<proteinExistence type="predicted"/>
<feature type="transmembrane region" description="Helical" evidence="2">
    <location>
        <begin position="686"/>
        <end position="714"/>
    </location>
</feature>
<feature type="transmembrane region" description="Helical" evidence="2">
    <location>
        <begin position="557"/>
        <end position="575"/>
    </location>
</feature>
<keyword evidence="2" id="KW-1133">Transmembrane helix</keyword>
<evidence type="ECO:0000256" key="2">
    <source>
        <dbReference type="SAM" id="Phobius"/>
    </source>
</evidence>
<evidence type="ECO:0000256" key="1">
    <source>
        <dbReference type="SAM" id="MobiDB-lite"/>
    </source>
</evidence>
<dbReference type="EMBL" id="CAJNDS010000372">
    <property type="protein sequence ID" value="CAE7198744.1"/>
    <property type="molecule type" value="Genomic_DNA"/>
</dbReference>
<protein>
    <recommendedName>
        <fullName evidence="5">Transmembrane protein</fullName>
    </recommendedName>
</protein>
<feature type="region of interest" description="Disordered" evidence="1">
    <location>
        <begin position="143"/>
        <end position="215"/>
    </location>
</feature>
<reference evidence="3" key="1">
    <citation type="submission" date="2021-02" db="EMBL/GenBank/DDBJ databases">
        <authorList>
            <person name="Dougan E. K."/>
            <person name="Rhodes N."/>
            <person name="Thang M."/>
            <person name="Chan C."/>
        </authorList>
    </citation>
    <scope>NUCLEOTIDE SEQUENCE</scope>
</reference>
<dbReference type="Proteomes" id="UP000604046">
    <property type="component" value="Unassembled WGS sequence"/>
</dbReference>
<dbReference type="AlphaFoldDB" id="A0A812J447"/>
<comment type="caution">
    <text evidence="3">The sequence shown here is derived from an EMBL/GenBank/DDBJ whole genome shotgun (WGS) entry which is preliminary data.</text>
</comment>
<keyword evidence="2" id="KW-0812">Transmembrane</keyword>
<sequence length="792" mass="89088">MPCEDVRTCTELRFGPVEDEVTLHDHWRSEDPKTREPSDEDEDVVSPFWRVVEHEGTAGCLKLLCRRSKKHLAPWPAARTCYIHMVVPGLCFAESGPFERTEVGTRTTRTTRTLKTPDMRKGRGPNAWHTSWSSCELTLESSVFPSPKDRSQSAPGVDQEHFPESLASAKESRVNWSQDEVEDRSPKTPKTPNSGHRSMTSRSSRSSFSHLSENARRAAMTRMAMAELNIDLEDPDGCSEGRSGGGSVLARAASAVSRMLRAGSSLSSMLGSTSRTTQRMPTLTSISQRRTLASMVSFRLNSPQLLRATRAYKPLVNLGAVLRDRRSTRNGFGRSLIGQAMASAENVVRRTESFDDYMLSFQTREIDQFWSHSWRANTFLKVMVLLLYYNQAPAVFLSILSGGVGMALRAFHLLPYFVELESAVVGGTYYYAAWTSIFGLTTFLSVLFLWRPKQKVFLDKVCIHQKDPVLKKEGVESIGAFLYYSKTMLVLWDPSYATRLWCVFEMAAFAWAHRNDLKNRVEIRPVIFAPVYFGLMVTTVINWALICMFPRNATMSITVWPALQSVICILGVHFLRSFHRDMTILRQHLAEFQAANAQCYCCSVSHRLPETGERIACDREVIQACIMTWFGTLADFDSFVQAELAGYFWRSLGHFGLPYRWVLGSQLPVLWAYMDVVADSIQGGDVWYISSMIVEGLSMWLCASPLVVAFVIWVTNLLQRKRQMAVCDALVSLLAASLALIPLGTLTCLWYLSRFAISPTNPLPGAIVFLIVTAELTTLTYKWGRSNCLACC</sequence>
<gene>
    <name evidence="3" type="ORF">SNAT2548_LOCUS5764</name>
</gene>
<feature type="transmembrane region" description="Helical" evidence="2">
    <location>
        <begin position="395"/>
        <end position="417"/>
    </location>
</feature>
<evidence type="ECO:0008006" key="5">
    <source>
        <dbReference type="Google" id="ProtNLM"/>
    </source>
</evidence>
<feature type="transmembrane region" description="Helical" evidence="2">
    <location>
        <begin position="764"/>
        <end position="781"/>
    </location>
</feature>
<feature type="transmembrane region" description="Helical" evidence="2">
    <location>
        <begin position="657"/>
        <end position="674"/>
    </location>
</feature>
<feature type="compositionally biased region" description="Low complexity" evidence="1">
    <location>
        <begin position="194"/>
        <end position="215"/>
    </location>
</feature>
<name>A0A812J447_9DINO</name>
<keyword evidence="2" id="KW-0472">Membrane</keyword>